<evidence type="ECO:0000313" key="3">
    <source>
        <dbReference type="Proteomes" id="UP000008730"/>
    </source>
</evidence>
<dbReference type="KEGG" id="vg:9925938"/>
<protein>
    <submittedName>
        <fullName evidence="2">Uncharacterized protein</fullName>
    </submittedName>
</protein>
<dbReference type="EMBL" id="GU911519">
    <property type="protein sequence ID" value="ADG36012.1"/>
    <property type="molecule type" value="Genomic_DNA"/>
</dbReference>
<feature type="region of interest" description="Disordered" evidence="1">
    <location>
        <begin position="1"/>
        <end position="37"/>
    </location>
</feature>
<keyword evidence="3" id="KW-1185">Reference proteome</keyword>
<dbReference type="Proteomes" id="UP000008730">
    <property type="component" value="Segment"/>
</dbReference>
<sequence length="37" mass="4006">MSAVIKVEVTVKTPEKQKPKPTSESSHKPSQDSLLLG</sequence>
<evidence type="ECO:0000313" key="2">
    <source>
        <dbReference type="EMBL" id="ADG36012.1"/>
    </source>
</evidence>
<evidence type="ECO:0000256" key="1">
    <source>
        <dbReference type="SAM" id="MobiDB-lite"/>
    </source>
</evidence>
<proteinExistence type="predicted"/>
<reference evidence="2 3" key="1">
    <citation type="journal article" date="2010" name="Virol. J.">
        <title>Genomes of the T4-related bacteriophages as windows on microbial genome evolution.</title>
        <authorList>
            <person name="Petrov V.M."/>
            <person name="Ratnayaka S."/>
            <person name="Nolan J.M."/>
            <person name="Miller E.S."/>
            <person name="Karam J.D."/>
        </authorList>
    </citation>
    <scope>NUCLEOTIDE SEQUENCE [LARGE SCALE GENOMIC DNA]</scope>
</reference>
<dbReference type="RefSeq" id="YP_004009664.1">
    <property type="nucleotide sequence ID" value="NC_014661.1"/>
</dbReference>
<gene>
    <name evidence="2" type="ORF">Acj61p047</name>
</gene>
<accession>E5E428</accession>
<dbReference type="GeneID" id="9925938"/>
<name>E5E428_9CAUD</name>
<organism evidence="2 3">
    <name type="scientific">Acinetobacter phage Acj61</name>
    <dbReference type="NCBI Taxonomy" id="760732"/>
    <lineage>
        <taxon>Viruses</taxon>
        <taxon>Duplodnaviria</taxon>
        <taxon>Heunggongvirae</taxon>
        <taxon>Uroviricota</taxon>
        <taxon>Caudoviricetes</taxon>
        <taxon>Pantevenvirales</taxon>
        <taxon>Straboviridae</taxon>
        <taxon>Twarogvirinae</taxon>
        <taxon>Lasallevirus</taxon>
        <taxon>Lasallevirus Acj61</taxon>
        <taxon>Acinetobacter virus Acj61</taxon>
    </lineage>
</organism>